<keyword evidence="12" id="KW-0227">DNA damage</keyword>
<dbReference type="Pfam" id="PF00817">
    <property type="entry name" value="IMS"/>
    <property type="match status" value="1"/>
</dbReference>
<dbReference type="Gene3D" id="1.10.150.20">
    <property type="entry name" value="5' to 3' exonuclease, C-terminal subdomain"/>
    <property type="match status" value="1"/>
</dbReference>
<evidence type="ECO:0000259" key="19">
    <source>
        <dbReference type="PROSITE" id="PS50173"/>
    </source>
</evidence>
<evidence type="ECO:0000256" key="14">
    <source>
        <dbReference type="ARBA" id="ARBA00022932"/>
    </source>
</evidence>
<dbReference type="Pfam" id="PF11799">
    <property type="entry name" value="IMS_C"/>
    <property type="match status" value="1"/>
</dbReference>
<dbReference type="InterPro" id="IPR043502">
    <property type="entry name" value="DNA/RNA_pol_sf"/>
</dbReference>
<dbReference type="InterPro" id="IPR036775">
    <property type="entry name" value="DNA_pol_Y-fam_lit_finger_sf"/>
</dbReference>
<dbReference type="GO" id="GO:0006281">
    <property type="term" value="P:DNA repair"/>
    <property type="evidence" value="ECO:0007669"/>
    <property type="project" value="UniProtKB-KW"/>
</dbReference>
<dbReference type="EC" id="2.7.7.7" evidence="5"/>
<dbReference type="NCBIfam" id="NF002882">
    <property type="entry name" value="PRK03348.1"/>
    <property type="match status" value="1"/>
</dbReference>
<dbReference type="SUPFAM" id="SSF56672">
    <property type="entry name" value="DNA/RNA polymerases"/>
    <property type="match status" value="1"/>
</dbReference>
<dbReference type="InterPro" id="IPR017961">
    <property type="entry name" value="DNA_pol_Y-fam_little_finger"/>
</dbReference>
<dbReference type="GO" id="GO:0046872">
    <property type="term" value="F:metal ion binding"/>
    <property type="evidence" value="ECO:0007669"/>
    <property type="project" value="UniProtKB-KW"/>
</dbReference>
<evidence type="ECO:0000313" key="21">
    <source>
        <dbReference type="EMBL" id="CAB4824975.1"/>
    </source>
</evidence>
<dbReference type="PANTHER" id="PTHR11076">
    <property type="entry name" value="DNA REPAIR POLYMERASE UMUC / TRANSFERASE FAMILY MEMBER"/>
    <property type="match status" value="1"/>
</dbReference>
<name>A0A6J7J0Z5_9ZZZZ</name>
<evidence type="ECO:0000256" key="18">
    <source>
        <dbReference type="SAM" id="MobiDB-lite"/>
    </source>
</evidence>
<keyword evidence="8" id="KW-0808">Transferase</keyword>
<dbReference type="EMBL" id="CAFBMH010000180">
    <property type="protein sequence ID" value="CAB4936304.1"/>
    <property type="molecule type" value="Genomic_DNA"/>
</dbReference>
<comment type="similarity">
    <text evidence="3">Belongs to the DNA polymerase type-Y family.</text>
</comment>
<evidence type="ECO:0000313" key="23">
    <source>
        <dbReference type="EMBL" id="CAB4980626.1"/>
    </source>
</evidence>
<dbReference type="Gene3D" id="3.30.1490.100">
    <property type="entry name" value="DNA polymerase, Y-family, little finger domain"/>
    <property type="match status" value="1"/>
</dbReference>
<keyword evidence="16" id="KW-0234">DNA repair</keyword>
<dbReference type="Pfam" id="PF21999">
    <property type="entry name" value="IMS_HHH_1"/>
    <property type="match status" value="1"/>
</dbReference>
<reference evidence="22" key="1">
    <citation type="submission" date="2020-05" db="EMBL/GenBank/DDBJ databases">
        <authorList>
            <person name="Chiriac C."/>
            <person name="Salcher M."/>
            <person name="Ghai R."/>
            <person name="Kavagutti S V."/>
        </authorList>
    </citation>
    <scope>NUCLEOTIDE SEQUENCE</scope>
</reference>
<dbReference type="NCBIfam" id="NF002677">
    <property type="entry name" value="PRK02406.1"/>
    <property type="match status" value="1"/>
</dbReference>
<evidence type="ECO:0000313" key="22">
    <source>
        <dbReference type="EMBL" id="CAB4936304.1"/>
    </source>
</evidence>
<organism evidence="22">
    <name type="scientific">freshwater metagenome</name>
    <dbReference type="NCBI Taxonomy" id="449393"/>
    <lineage>
        <taxon>unclassified sequences</taxon>
        <taxon>metagenomes</taxon>
        <taxon>ecological metagenomes</taxon>
    </lineage>
</organism>
<evidence type="ECO:0000256" key="12">
    <source>
        <dbReference type="ARBA" id="ARBA00022763"/>
    </source>
</evidence>
<dbReference type="EMBL" id="CAFABA010000029">
    <property type="protein sequence ID" value="CAB4824975.1"/>
    <property type="molecule type" value="Genomic_DNA"/>
</dbReference>
<protein>
    <recommendedName>
        <fullName evidence="5">DNA-directed DNA polymerase</fullName>
        <ecNumber evidence="5">2.7.7.7</ecNumber>
    </recommendedName>
</protein>
<dbReference type="InterPro" id="IPR022880">
    <property type="entry name" value="DNApol_IV"/>
</dbReference>
<dbReference type="InterPro" id="IPR001126">
    <property type="entry name" value="UmuC"/>
</dbReference>
<dbReference type="InterPro" id="IPR043128">
    <property type="entry name" value="Rev_trsase/Diguanyl_cyclase"/>
</dbReference>
<dbReference type="GO" id="GO:0003684">
    <property type="term" value="F:damaged DNA binding"/>
    <property type="evidence" value="ECO:0007669"/>
    <property type="project" value="InterPro"/>
</dbReference>
<dbReference type="FunFam" id="3.30.1490.100:FF:000004">
    <property type="entry name" value="DNA polymerase IV"/>
    <property type="match status" value="1"/>
</dbReference>
<feature type="region of interest" description="Disordered" evidence="18">
    <location>
        <begin position="409"/>
        <end position="428"/>
    </location>
</feature>
<evidence type="ECO:0000256" key="16">
    <source>
        <dbReference type="ARBA" id="ARBA00023204"/>
    </source>
</evidence>
<dbReference type="HAMAP" id="MF_01113">
    <property type="entry name" value="DNApol_IV"/>
    <property type="match status" value="1"/>
</dbReference>
<comment type="subunit">
    <text evidence="4">Monomer.</text>
</comment>
<evidence type="ECO:0000313" key="20">
    <source>
        <dbReference type="EMBL" id="CAB4749820.1"/>
    </source>
</evidence>
<evidence type="ECO:0000256" key="4">
    <source>
        <dbReference type="ARBA" id="ARBA00011245"/>
    </source>
</evidence>
<comment type="subcellular location">
    <subcellularLocation>
        <location evidence="2">Cytoplasm</location>
    </subcellularLocation>
</comment>
<proteinExistence type="inferred from homology"/>
<dbReference type="Gene3D" id="3.30.70.270">
    <property type="match status" value="1"/>
</dbReference>
<keyword evidence="11" id="KW-0479">Metal-binding</keyword>
<evidence type="ECO:0000256" key="13">
    <source>
        <dbReference type="ARBA" id="ARBA00022842"/>
    </source>
</evidence>
<keyword evidence="15" id="KW-0238">DNA-binding</keyword>
<dbReference type="GO" id="GO:0006260">
    <property type="term" value="P:DNA replication"/>
    <property type="evidence" value="ECO:0007669"/>
    <property type="project" value="UniProtKB-KW"/>
</dbReference>
<gene>
    <name evidence="20" type="ORF">UFOPK2754_01738</name>
    <name evidence="21" type="ORF">UFOPK3139_00954</name>
    <name evidence="22" type="ORF">UFOPK3543_02969</name>
    <name evidence="23" type="ORF">UFOPK3967_00336</name>
</gene>
<evidence type="ECO:0000256" key="6">
    <source>
        <dbReference type="ARBA" id="ARBA00022457"/>
    </source>
</evidence>
<keyword evidence="14" id="KW-0239">DNA-directed DNA polymerase</keyword>
<dbReference type="AlphaFoldDB" id="A0A6J7J0Z5"/>
<dbReference type="GO" id="GO:0042276">
    <property type="term" value="P:error-prone translesion synthesis"/>
    <property type="evidence" value="ECO:0007669"/>
    <property type="project" value="TreeGrafter"/>
</dbReference>
<feature type="domain" description="UmuC" evidence="19">
    <location>
        <begin position="15"/>
        <end position="205"/>
    </location>
</feature>
<accession>A0A6J7J0Z5</accession>
<dbReference type="EMBL" id="CAEZYR010000062">
    <property type="protein sequence ID" value="CAB4749820.1"/>
    <property type="molecule type" value="Genomic_DNA"/>
</dbReference>
<dbReference type="PANTHER" id="PTHR11076:SF33">
    <property type="entry name" value="DNA POLYMERASE KAPPA"/>
    <property type="match status" value="1"/>
</dbReference>
<evidence type="ECO:0000256" key="17">
    <source>
        <dbReference type="ARBA" id="ARBA00049244"/>
    </source>
</evidence>
<evidence type="ECO:0000256" key="3">
    <source>
        <dbReference type="ARBA" id="ARBA00010945"/>
    </source>
</evidence>
<comment type="catalytic activity">
    <reaction evidence="17">
        <text>DNA(n) + a 2'-deoxyribonucleoside 5'-triphosphate = DNA(n+1) + diphosphate</text>
        <dbReference type="Rhea" id="RHEA:22508"/>
        <dbReference type="Rhea" id="RHEA-COMP:17339"/>
        <dbReference type="Rhea" id="RHEA-COMP:17340"/>
        <dbReference type="ChEBI" id="CHEBI:33019"/>
        <dbReference type="ChEBI" id="CHEBI:61560"/>
        <dbReference type="ChEBI" id="CHEBI:173112"/>
        <dbReference type="EC" id="2.7.7.7"/>
    </reaction>
</comment>
<dbReference type="CDD" id="cd03586">
    <property type="entry name" value="PolY_Pol_IV_kappa"/>
    <property type="match status" value="1"/>
</dbReference>
<evidence type="ECO:0000256" key="5">
    <source>
        <dbReference type="ARBA" id="ARBA00012417"/>
    </source>
</evidence>
<evidence type="ECO:0000256" key="11">
    <source>
        <dbReference type="ARBA" id="ARBA00022723"/>
    </source>
</evidence>
<evidence type="ECO:0000256" key="8">
    <source>
        <dbReference type="ARBA" id="ARBA00022679"/>
    </source>
</evidence>
<keyword evidence="6" id="KW-0515">Mutator protein</keyword>
<evidence type="ECO:0000256" key="1">
    <source>
        <dbReference type="ARBA" id="ARBA00001946"/>
    </source>
</evidence>
<evidence type="ECO:0000256" key="7">
    <source>
        <dbReference type="ARBA" id="ARBA00022490"/>
    </source>
</evidence>
<dbReference type="GO" id="GO:0003887">
    <property type="term" value="F:DNA-directed DNA polymerase activity"/>
    <property type="evidence" value="ECO:0007669"/>
    <property type="project" value="UniProtKB-KW"/>
</dbReference>
<dbReference type="InterPro" id="IPR053848">
    <property type="entry name" value="IMS_HHH_1"/>
</dbReference>
<dbReference type="FunFam" id="3.40.1170.60:FF:000001">
    <property type="entry name" value="DNA polymerase IV"/>
    <property type="match status" value="1"/>
</dbReference>
<dbReference type="NCBIfam" id="NF003015">
    <property type="entry name" value="PRK03858.1"/>
    <property type="match status" value="1"/>
</dbReference>
<dbReference type="PROSITE" id="PS50173">
    <property type="entry name" value="UMUC"/>
    <property type="match status" value="1"/>
</dbReference>
<dbReference type="GO" id="GO:0005829">
    <property type="term" value="C:cytosol"/>
    <property type="evidence" value="ECO:0007669"/>
    <property type="project" value="TreeGrafter"/>
</dbReference>
<keyword evidence="9" id="KW-0548">Nucleotidyltransferase</keyword>
<evidence type="ECO:0000256" key="9">
    <source>
        <dbReference type="ARBA" id="ARBA00022695"/>
    </source>
</evidence>
<sequence>MTSAGASSPVAEPGIVHVDMDAFFVSVELLRDPSLRGKPVVVGARGARGVVAAASYEARSYGVHSAMPSVRAQRLCPQAVFLAGDHARYAEVSARLMAIFNSFTPLVEPLSLDEAFLDVRGARRLLGDAVSIGHAIRARILDEEGLACSVGVAPNKFLAKLASEAAKPTPTQKGPKPGRGVVVIEPGHELEFLHPLPVQALWGVGPTTLAKLERLGVVTVRDLARVPLPGLCAAVGESHGRHLHQLAHGIDPRPVVSGQRAKSVGHEETYPTDHHERSTIEPELVRMADAVASRLRRSGVAARTVTLKIRFHDFTTITRAVTLPEPVDSAPLLARAAKALLAAIDPSPGVRLVGLSASGLTDDPVRQLQFADTVDALWPDVDDAVDAIRARFGDRAIGPAVLSGREGLRLKRRGDQQWGPDAPKNHGA</sequence>
<comment type="cofactor">
    <cofactor evidence="1">
        <name>Mg(2+)</name>
        <dbReference type="ChEBI" id="CHEBI:18420"/>
    </cofactor>
</comment>
<keyword evidence="7" id="KW-0963">Cytoplasm</keyword>
<dbReference type="SUPFAM" id="SSF100879">
    <property type="entry name" value="Lesion bypass DNA polymerase (Y-family), little finger domain"/>
    <property type="match status" value="1"/>
</dbReference>
<keyword evidence="10" id="KW-0235">DNA replication</keyword>
<evidence type="ECO:0000256" key="2">
    <source>
        <dbReference type="ARBA" id="ARBA00004496"/>
    </source>
</evidence>
<evidence type="ECO:0000256" key="10">
    <source>
        <dbReference type="ARBA" id="ARBA00022705"/>
    </source>
</evidence>
<evidence type="ECO:0000256" key="15">
    <source>
        <dbReference type="ARBA" id="ARBA00023125"/>
    </source>
</evidence>
<dbReference type="GO" id="GO:0009432">
    <property type="term" value="P:SOS response"/>
    <property type="evidence" value="ECO:0007669"/>
    <property type="project" value="TreeGrafter"/>
</dbReference>
<keyword evidence="13" id="KW-0460">Magnesium</keyword>
<dbReference type="EMBL" id="CAFBOS010000012">
    <property type="protein sequence ID" value="CAB4980626.1"/>
    <property type="molecule type" value="Genomic_DNA"/>
</dbReference>
<dbReference type="InterPro" id="IPR050116">
    <property type="entry name" value="DNA_polymerase-Y"/>
</dbReference>
<dbReference type="Gene3D" id="3.40.1170.60">
    <property type="match status" value="1"/>
</dbReference>